<dbReference type="Pfam" id="PF05065">
    <property type="entry name" value="Phage_capsid"/>
    <property type="match status" value="1"/>
</dbReference>
<evidence type="ECO:0000256" key="1">
    <source>
        <dbReference type="ARBA" id="ARBA00004328"/>
    </source>
</evidence>
<dbReference type="EMBL" id="BARW01039963">
    <property type="protein sequence ID" value="GAJ23811.1"/>
    <property type="molecule type" value="Genomic_DNA"/>
</dbReference>
<comment type="caution">
    <text evidence="4">The sequence shown here is derived from an EMBL/GenBank/DDBJ whole genome shotgun (WGS) entry which is preliminary data.</text>
</comment>
<dbReference type="NCBIfam" id="TIGR01554">
    <property type="entry name" value="major_cap_HK97"/>
    <property type="match status" value="1"/>
</dbReference>
<accession>X1VXL3</accession>
<dbReference type="AlphaFoldDB" id="X1VXL3"/>
<feature type="domain" description="Phage capsid-like C-terminal" evidence="3">
    <location>
        <begin position="3"/>
        <end position="105"/>
    </location>
</feature>
<protein>
    <recommendedName>
        <fullName evidence="3">Phage capsid-like C-terminal domain-containing protein</fullName>
    </recommendedName>
</protein>
<organism evidence="4">
    <name type="scientific">marine sediment metagenome</name>
    <dbReference type="NCBI Taxonomy" id="412755"/>
    <lineage>
        <taxon>unclassified sequences</taxon>
        <taxon>metagenomes</taxon>
        <taxon>ecological metagenomes</taxon>
    </lineage>
</organism>
<dbReference type="GO" id="GO:0044423">
    <property type="term" value="C:virion component"/>
    <property type="evidence" value="ECO:0007669"/>
    <property type="project" value="UniProtKB-KW"/>
</dbReference>
<evidence type="ECO:0000259" key="3">
    <source>
        <dbReference type="Pfam" id="PF05065"/>
    </source>
</evidence>
<proteinExistence type="predicted"/>
<sequence>MDKVRSLKNAMGDYIYQKPAEGKPGTIWGYPFTEVDGMPDLADSAASTPFIGFCNPRYLLNLNRIGMEVKMFSETIQAVTDDLSYLSARTRQFFAVAVPTACAKLTTNAE</sequence>
<evidence type="ECO:0000256" key="2">
    <source>
        <dbReference type="ARBA" id="ARBA00022844"/>
    </source>
</evidence>
<gene>
    <name evidence="4" type="ORF">S12H4_60634</name>
</gene>
<dbReference type="Gene3D" id="3.30.2320.10">
    <property type="entry name" value="hypothetical protein PF0899 domain"/>
    <property type="match status" value="1"/>
</dbReference>
<name>X1VXL3_9ZZZZ</name>
<evidence type="ECO:0000313" key="4">
    <source>
        <dbReference type="EMBL" id="GAJ23811.1"/>
    </source>
</evidence>
<reference evidence="4" key="1">
    <citation type="journal article" date="2014" name="Front. Microbiol.">
        <title>High frequency of phylogenetically diverse reductive dehalogenase-homologous genes in deep subseafloor sedimentary metagenomes.</title>
        <authorList>
            <person name="Kawai M."/>
            <person name="Futagami T."/>
            <person name="Toyoda A."/>
            <person name="Takaki Y."/>
            <person name="Nishi S."/>
            <person name="Hori S."/>
            <person name="Arai W."/>
            <person name="Tsubouchi T."/>
            <person name="Morono Y."/>
            <person name="Uchiyama I."/>
            <person name="Ito T."/>
            <person name="Fujiyama A."/>
            <person name="Inagaki F."/>
            <person name="Takami H."/>
        </authorList>
    </citation>
    <scope>NUCLEOTIDE SEQUENCE</scope>
    <source>
        <strain evidence="4">Expedition CK06-06</strain>
    </source>
</reference>
<dbReference type="InterPro" id="IPR024455">
    <property type="entry name" value="Phage_capsid"/>
</dbReference>
<dbReference type="InterPro" id="IPR054612">
    <property type="entry name" value="Phage_capsid-like_C"/>
</dbReference>
<comment type="subcellular location">
    <subcellularLocation>
        <location evidence="1">Virion</location>
    </subcellularLocation>
</comment>
<keyword evidence="2" id="KW-0946">Virion</keyword>
<dbReference type="SUPFAM" id="SSF56563">
    <property type="entry name" value="Major capsid protein gp5"/>
    <property type="match status" value="1"/>
</dbReference>